<feature type="non-terminal residue" evidence="1">
    <location>
        <position position="1"/>
    </location>
</feature>
<dbReference type="AlphaFoldDB" id="A0A382LT74"/>
<name>A0A382LT74_9ZZZZ</name>
<sequence>PSLVVNHADLDEHDDALNPRPYQTAFTEVLRIETEKTAVGQVVGVEGSDGFGSFMSPDSVRRMLTNLPPKDIFGPRPRLLVLKIRVAEAPEVMLEVGVSAKNQGVPA</sequence>
<accession>A0A382LT74</accession>
<gene>
    <name evidence="1" type="ORF">METZ01_LOCUS291096</name>
</gene>
<dbReference type="EMBL" id="UINC01088218">
    <property type="protein sequence ID" value="SVC38242.1"/>
    <property type="molecule type" value="Genomic_DNA"/>
</dbReference>
<evidence type="ECO:0000313" key="1">
    <source>
        <dbReference type="EMBL" id="SVC38242.1"/>
    </source>
</evidence>
<organism evidence="1">
    <name type="scientific">marine metagenome</name>
    <dbReference type="NCBI Taxonomy" id="408172"/>
    <lineage>
        <taxon>unclassified sequences</taxon>
        <taxon>metagenomes</taxon>
        <taxon>ecological metagenomes</taxon>
    </lineage>
</organism>
<proteinExistence type="predicted"/>
<reference evidence="1" key="1">
    <citation type="submission" date="2018-05" db="EMBL/GenBank/DDBJ databases">
        <authorList>
            <person name="Lanie J.A."/>
            <person name="Ng W.-L."/>
            <person name="Kazmierczak K.M."/>
            <person name="Andrzejewski T.M."/>
            <person name="Davidsen T.M."/>
            <person name="Wayne K.J."/>
            <person name="Tettelin H."/>
            <person name="Glass J.I."/>
            <person name="Rusch D."/>
            <person name="Podicherti R."/>
            <person name="Tsui H.-C.T."/>
            <person name="Winkler M.E."/>
        </authorList>
    </citation>
    <scope>NUCLEOTIDE SEQUENCE</scope>
</reference>
<protein>
    <submittedName>
        <fullName evidence="1">Uncharacterized protein</fullName>
    </submittedName>
</protein>